<name>A0AA35X8W4_GEOBA</name>
<accession>A0AA35X8W4</accession>
<proteinExistence type="predicted"/>
<protein>
    <submittedName>
        <fullName evidence="1">Uncharacterized protein</fullName>
    </submittedName>
</protein>
<dbReference type="Proteomes" id="UP001174909">
    <property type="component" value="Unassembled WGS sequence"/>
</dbReference>
<feature type="non-terminal residue" evidence="1">
    <location>
        <position position="1"/>
    </location>
</feature>
<keyword evidence="2" id="KW-1185">Reference proteome</keyword>
<reference evidence="1" key="1">
    <citation type="submission" date="2023-03" db="EMBL/GenBank/DDBJ databases">
        <authorList>
            <person name="Steffen K."/>
            <person name="Cardenas P."/>
        </authorList>
    </citation>
    <scope>NUCLEOTIDE SEQUENCE</scope>
</reference>
<gene>
    <name evidence="1" type="ORF">GBAR_LOCUS23276</name>
</gene>
<evidence type="ECO:0000313" key="2">
    <source>
        <dbReference type="Proteomes" id="UP001174909"/>
    </source>
</evidence>
<comment type="caution">
    <text evidence="1">The sequence shown here is derived from an EMBL/GenBank/DDBJ whole genome shotgun (WGS) entry which is preliminary data.</text>
</comment>
<organism evidence="1 2">
    <name type="scientific">Geodia barretti</name>
    <name type="common">Barrett's horny sponge</name>
    <dbReference type="NCBI Taxonomy" id="519541"/>
    <lineage>
        <taxon>Eukaryota</taxon>
        <taxon>Metazoa</taxon>
        <taxon>Porifera</taxon>
        <taxon>Demospongiae</taxon>
        <taxon>Heteroscleromorpha</taxon>
        <taxon>Tetractinellida</taxon>
        <taxon>Astrophorina</taxon>
        <taxon>Geodiidae</taxon>
        <taxon>Geodia</taxon>
    </lineage>
</organism>
<dbReference type="AlphaFoldDB" id="A0AA35X8W4"/>
<evidence type="ECO:0000313" key="1">
    <source>
        <dbReference type="EMBL" id="CAI8041937.1"/>
    </source>
</evidence>
<sequence length="88" mass="10034">MAVTESVSTLSKTIVTRSGVSVSMVYWWYIRLSVFQKINLSLSIPVLFLRVITKPKAHAHYIIRSRGADDRLGSRTIMTTLFYTPEAR</sequence>
<dbReference type="EMBL" id="CASHTH010003227">
    <property type="protein sequence ID" value="CAI8041937.1"/>
    <property type="molecule type" value="Genomic_DNA"/>
</dbReference>